<dbReference type="EMBL" id="JADIMY010000066">
    <property type="protein sequence ID" value="MBO8427521.1"/>
    <property type="molecule type" value="Genomic_DNA"/>
</dbReference>
<protein>
    <submittedName>
        <fullName evidence="1">RloB domain-containing protein</fullName>
    </submittedName>
</protein>
<reference evidence="1" key="2">
    <citation type="journal article" date="2021" name="PeerJ">
        <title>Extensive microbial diversity within the chicken gut microbiome revealed by metagenomics and culture.</title>
        <authorList>
            <person name="Gilroy R."/>
            <person name="Ravi A."/>
            <person name="Getino M."/>
            <person name="Pursley I."/>
            <person name="Horton D.L."/>
            <person name="Alikhan N.F."/>
            <person name="Baker D."/>
            <person name="Gharbi K."/>
            <person name="Hall N."/>
            <person name="Watson M."/>
            <person name="Adriaenssens E.M."/>
            <person name="Foster-Nyarko E."/>
            <person name="Jarju S."/>
            <person name="Secka A."/>
            <person name="Antonio M."/>
            <person name="Oren A."/>
            <person name="Chaudhuri R.R."/>
            <person name="La Ragione R."/>
            <person name="Hildebrand F."/>
            <person name="Pallen M.J."/>
        </authorList>
    </citation>
    <scope>NUCLEOTIDE SEQUENCE</scope>
    <source>
        <strain evidence="1">11159</strain>
    </source>
</reference>
<proteinExistence type="predicted"/>
<reference evidence="1" key="1">
    <citation type="submission" date="2020-10" db="EMBL/GenBank/DDBJ databases">
        <authorList>
            <person name="Gilroy R."/>
        </authorList>
    </citation>
    <scope>NUCLEOTIDE SEQUENCE</scope>
    <source>
        <strain evidence="1">11159</strain>
    </source>
</reference>
<accession>A0A9D9GWE7</accession>
<sequence>MRILKEKDVRLTREIKHFEPISKYFIVPEGDNKEIQYFEGLISHREDLKISSLIEVVLLKNDETEFGQSHPKQKLTNFEKTIDKNNILISKEIDKVYFVIDRDPQNFKKDQFDEFKSKCKEKEYYICLSNPTFEIFILMHDDRILSISKKDLLENRKDRKKGSKRFLEKKISEFFGFKKTNINFDILLNKIPNAIKNEKHFCENLDSLKDELGSNVGLLISELINRKIN</sequence>
<evidence type="ECO:0000313" key="1">
    <source>
        <dbReference type="EMBL" id="MBO8427521.1"/>
    </source>
</evidence>
<comment type="caution">
    <text evidence="1">The sequence shown here is derived from an EMBL/GenBank/DDBJ whole genome shotgun (WGS) entry which is preliminary data.</text>
</comment>
<name>A0A9D9GWE7_9BACL</name>
<organism evidence="1 2">
    <name type="scientific">Candidatus Onthovivens merdipullorum</name>
    <dbReference type="NCBI Taxonomy" id="2840889"/>
    <lineage>
        <taxon>Bacteria</taxon>
        <taxon>Bacillati</taxon>
        <taxon>Bacillota</taxon>
        <taxon>Bacilli</taxon>
        <taxon>Bacillales</taxon>
        <taxon>Candidatus Onthovivens</taxon>
    </lineage>
</organism>
<dbReference type="InterPro" id="IPR025591">
    <property type="entry name" value="RloB"/>
</dbReference>
<dbReference type="AlphaFoldDB" id="A0A9D9GWE7"/>
<dbReference type="Proteomes" id="UP000823613">
    <property type="component" value="Unassembled WGS sequence"/>
</dbReference>
<gene>
    <name evidence="1" type="ORF">IAC58_03080</name>
</gene>
<dbReference type="Pfam" id="PF13707">
    <property type="entry name" value="RloB"/>
    <property type="match status" value="1"/>
</dbReference>
<evidence type="ECO:0000313" key="2">
    <source>
        <dbReference type="Proteomes" id="UP000823613"/>
    </source>
</evidence>